<dbReference type="Proteomes" id="UP000580250">
    <property type="component" value="Unassembled WGS sequence"/>
</dbReference>
<feature type="domain" description="Ricin B lectin" evidence="3">
    <location>
        <begin position="2"/>
        <end position="77"/>
    </location>
</feature>
<dbReference type="InterPro" id="IPR035992">
    <property type="entry name" value="Ricin_B-like_lectins"/>
</dbReference>
<accession>A0A6V7UNP9</accession>
<dbReference type="AlphaFoldDB" id="A0A6V7UNP9"/>
<dbReference type="OrthoDB" id="6119243at2759"/>
<dbReference type="FunFam" id="2.80.10.50:FF:000123">
    <property type="entry name" value="Polypeptide N-acetylgalactosaminyltransferase"/>
    <property type="match status" value="1"/>
</dbReference>
<dbReference type="SUPFAM" id="SSF50370">
    <property type="entry name" value="Ricin B-like lectins"/>
    <property type="match status" value="1"/>
</dbReference>
<keyword evidence="2" id="KW-0464">Manganese</keyword>
<sequence length="92" mass="10709">MLSKDGEIRRDESCIDYAGKDVIIFPCHSMKGNQEWRYDHDKHQLLHVVSGKCLEMGKDASKLLMNNCDTSNLYQHWTFKEYKGESKNNKGL</sequence>
<comment type="caution">
    <text evidence="4">The sequence shown here is derived from an EMBL/GenBank/DDBJ whole genome shotgun (WGS) entry which is preliminary data.</text>
</comment>
<dbReference type="Gene3D" id="2.80.10.50">
    <property type="match status" value="1"/>
</dbReference>
<dbReference type="EMBL" id="CAJEWN010000090">
    <property type="protein sequence ID" value="CAD2162143.1"/>
    <property type="molecule type" value="Genomic_DNA"/>
</dbReference>
<evidence type="ECO:0000259" key="3">
    <source>
        <dbReference type="Pfam" id="PF00652"/>
    </source>
</evidence>
<protein>
    <recommendedName>
        <fullName evidence="3">Ricin B lectin domain-containing protein</fullName>
    </recommendedName>
</protein>
<evidence type="ECO:0000313" key="4">
    <source>
        <dbReference type="EMBL" id="CAD2162143.1"/>
    </source>
</evidence>
<dbReference type="InterPro" id="IPR000772">
    <property type="entry name" value="Ricin_B_lectin"/>
</dbReference>
<evidence type="ECO:0000256" key="2">
    <source>
        <dbReference type="ARBA" id="ARBA00023211"/>
    </source>
</evidence>
<reference evidence="4 5" key="1">
    <citation type="submission" date="2020-08" db="EMBL/GenBank/DDBJ databases">
        <authorList>
            <person name="Koutsovoulos G."/>
            <person name="Danchin GJ E."/>
        </authorList>
    </citation>
    <scope>NUCLEOTIDE SEQUENCE [LARGE SCALE GENOMIC DNA]</scope>
</reference>
<organism evidence="4 5">
    <name type="scientific">Meloidogyne enterolobii</name>
    <name type="common">Root-knot nematode worm</name>
    <name type="synonym">Meloidogyne mayaguensis</name>
    <dbReference type="NCBI Taxonomy" id="390850"/>
    <lineage>
        <taxon>Eukaryota</taxon>
        <taxon>Metazoa</taxon>
        <taxon>Ecdysozoa</taxon>
        <taxon>Nematoda</taxon>
        <taxon>Chromadorea</taxon>
        <taxon>Rhabditida</taxon>
        <taxon>Tylenchina</taxon>
        <taxon>Tylenchomorpha</taxon>
        <taxon>Tylenchoidea</taxon>
        <taxon>Meloidogynidae</taxon>
        <taxon>Meloidogyninae</taxon>
        <taxon>Meloidogyne</taxon>
    </lineage>
</organism>
<gene>
    <name evidence="4" type="ORF">MENT_LOCUS15247</name>
</gene>
<proteinExistence type="predicted"/>
<dbReference type="PROSITE" id="PS50231">
    <property type="entry name" value="RICIN_B_LECTIN"/>
    <property type="match status" value="1"/>
</dbReference>
<name>A0A6V7UNP9_MELEN</name>
<evidence type="ECO:0000256" key="1">
    <source>
        <dbReference type="ARBA" id="ARBA00001936"/>
    </source>
</evidence>
<evidence type="ECO:0000313" key="5">
    <source>
        <dbReference type="Proteomes" id="UP000580250"/>
    </source>
</evidence>
<dbReference type="Pfam" id="PF00652">
    <property type="entry name" value="Ricin_B_lectin"/>
    <property type="match status" value="1"/>
</dbReference>
<comment type="cofactor">
    <cofactor evidence="1">
        <name>Mn(2+)</name>
        <dbReference type="ChEBI" id="CHEBI:29035"/>
    </cofactor>
</comment>